<name>A0A5S4T732_STRPY</name>
<keyword evidence="1" id="KW-0378">Hydrolase</keyword>
<dbReference type="Proteomes" id="UP000325300">
    <property type="component" value="Unassembled WGS sequence"/>
</dbReference>
<gene>
    <name evidence="1" type="ORF">E0F67_11910</name>
</gene>
<reference evidence="1 2" key="1">
    <citation type="submission" date="2019-02" db="EMBL/GenBank/DDBJ databases">
        <title>Novel genomic isolates of S. pyogenes and S. dysgalactiae subsp. equisimilis associated to necrotising fasciitis (NSTI).</title>
        <authorList>
            <person name="Barrantes I."/>
        </authorList>
    </citation>
    <scope>NUCLEOTIDE SEQUENCE [LARGE SCALE GENOMIC DNA]</scope>
    <source>
        <strain evidence="1 2">SPY5003</strain>
    </source>
</reference>
<dbReference type="GO" id="GO:0016787">
    <property type="term" value="F:hydrolase activity"/>
    <property type="evidence" value="ECO:0007669"/>
    <property type="project" value="UniProtKB-KW"/>
</dbReference>
<dbReference type="AlphaFoldDB" id="A0A5S4T732"/>
<accession>A0A5S4T732</accession>
<evidence type="ECO:0000313" key="2">
    <source>
        <dbReference type="Proteomes" id="UP000325300"/>
    </source>
</evidence>
<organism evidence="1 2">
    <name type="scientific">Streptococcus pyogenes</name>
    <dbReference type="NCBI Taxonomy" id="1314"/>
    <lineage>
        <taxon>Bacteria</taxon>
        <taxon>Bacillati</taxon>
        <taxon>Bacillota</taxon>
        <taxon>Bacilli</taxon>
        <taxon>Lactobacillales</taxon>
        <taxon>Streptococcaceae</taxon>
        <taxon>Streptococcus</taxon>
    </lineage>
</organism>
<evidence type="ECO:0000313" key="1">
    <source>
        <dbReference type="EMBL" id="TYK87684.1"/>
    </source>
</evidence>
<protein>
    <submittedName>
        <fullName evidence="1">Serine hydrolase</fullName>
    </submittedName>
</protein>
<proteinExistence type="predicted"/>
<dbReference type="PROSITE" id="PS51257">
    <property type="entry name" value="PROKAR_LIPOPROTEIN"/>
    <property type="match status" value="1"/>
</dbReference>
<dbReference type="EMBL" id="SJLI01000512">
    <property type="protein sequence ID" value="TYK87684.1"/>
    <property type="molecule type" value="Genomic_DNA"/>
</dbReference>
<feature type="non-terminal residue" evidence="1">
    <location>
        <position position="62"/>
    </location>
</feature>
<sequence length="62" mass="7132">MLREKRRNILWGTLTIVALAMLVGCLAVKKKTASKKIGEHQQQITYLKKKNKKKTVKPKPFP</sequence>
<comment type="caution">
    <text evidence="1">The sequence shown here is derived from an EMBL/GenBank/DDBJ whole genome shotgun (WGS) entry which is preliminary data.</text>
</comment>